<name>A0A0E2B2W9_9LEPT</name>
<sequence>MIGNPKLFGRTVSLEILPTTGAAKEFCYPPFNFEFETELDGLNLTQVTMYNVNEETLRLVSAQMKEKKFQYPSALLNAGYKDENGLVVSGEIIHPKWRQEGTDKKLEFQISGSAGAWTRAYIMKTYTNLPARNVIMDILNQGNLKPGRIQLGVNKIVNFSANTELGDCIRRFCNLTKSQYWFQDGQIHFDSLDPSKKNSVIFLDHSSGLIGVPEKGQDTWKVTSLFRHKFKKNMIVSVKGGGLDSECRIVRGKHKFSTLATDCFSELEVKPI</sequence>
<protein>
    <submittedName>
        <fullName evidence="1">Uncharacterized protein</fullName>
    </submittedName>
</protein>
<dbReference type="NCBIfam" id="NF047561">
    <property type="entry name" value="orf58_phage_fam"/>
    <property type="match status" value="1"/>
</dbReference>
<proteinExistence type="predicted"/>
<reference evidence="1 2" key="1">
    <citation type="submission" date="2012-10" db="EMBL/GenBank/DDBJ databases">
        <authorList>
            <person name="Harkins D.M."/>
            <person name="Durkin A.S."/>
            <person name="Brinkac L.M."/>
            <person name="Selengut J.D."/>
            <person name="Sanka R."/>
            <person name="DePew J."/>
            <person name="Purushe J."/>
            <person name="Peacock S.J."/>
            <person name="Thaipadungpanit J."/>
            <person name="Wuthiekanun V.W."/>
            <person name="Day N.P."/>
            <person name="Vinetz J.M."/>
            <person name="Sutton G.G."/>
            <person name="Nelson W.C."/>
            <person name="Fouts D.E."/>
        </authorList>
    </citation>
    <scope>NUCLEOTIDE SEQUENCE [LARGE SCALE GENOMIC DNA]</scope>
    <source>
        <strain evidence="1 2">H1</strain>
    </source>
</reference>
<evidence type="ECO:0000313" key="1">
    <source>
        <dbReference type="EMBL" id="EKO15128.1"/>
    </source>
</evidence>
<gene>
    <name evidence="1" type="ORF">LEP1GSC081_4475</name>
</gene>
<evidence type="ECO:0000313" key="2">
    <source>
        <dbReference type="Proteomes" id="UP000006253"/>
    </source>
</evidence>
<comment type="caution">
    <text evidence="1">The sequence shown here is derived from an EMBL/GenBank/DDBJ whole genome shotgun (WGS) entry which is preliminary data.</text>
</comment>
<dbReference type="RefSeq" id="WP_004765944.1">
    <property type="nucleotide sequence ID" value="NZ_AHMY02000050.1"/>
</dbReference>
<organism evidence="1 2">
    <name type="scientific">Leptospira kirschneri str. H1</name>
    <dbReference type="NCBI Taxonomy" id="1049966"/>
    <lineage>
        <taxon>Bacteria</taxon>
        <taxon>Pseudomonadati</taxon>
        <taxon>Spirochaetota</taxon>
        <taxon>Spirochaetia</taxon>
        <taxon>Leptospirales</taxon>
        <taxon>Leptospiraceae</taxon>
        <taxon>Leptospira</taxon>
    </lineage>
</organism>
<dbReference type="AlphaFoldDB" id="A0A0E2B2W9"/>
<dbReference type="EMBL" id="AHMY02000050">
    <property type="protein sequence ID" value="EKO15128.1"/>
    <property type="molecule type" value="Genomic_DNA"/>
</dbReference>
<dbReference type="Proteomes" id="UP000006253">
    <property type="component" value="Unassembled WGS sequence"/>
</dbReference>
<accession>A0A0E2B2W9</accession>